<dbReference type="Proteomes" id="UP001057402">
    <property type="component" value="Chromosome 3"/>
</dbReference>
<evidence type="ECO:0000313" key="2">
    <source>
        <dbReference type="Proteomes" id="UP001057402"/>
    </source>
</evidence>
<protein>
    <submittedName>
        <fullName evidence="1">Uncharacterized protein</fullName>
    </submittedName>
</protein>
<evidence type="ECO:0000313" key="1">
    <source>
        <dbReference type="EMBL" id="KAI4381798.1"/>
    </source>
</evidence>
<sequence>MTAPKLYTPEHVWLITLFRCNGMQARPCIDREEVEAILDASLLSEPCNMQVMLKVGQLALRCVEKSPKQRPTMTQVWQELEQVLQSDRATSTDDASQSFVSVNGVALRRFHVDADSLSFRSASLRCLDTTSIVIDTTEADPRGTLEMASEP</sequence>
<organism evidence="1 2">
    <name type="scientific">Melastoma candidum</name>
    <dbReference type="NCBI Taxonomy" id="119954"/>
    <lineage>
        <taxon>Eukaryota</taxon>
        <taxon>Viridiplantae</taxon>
        <taxon>Streptophyta</taxon>
        <taxon>Embryophyta</taxon>
        <taxon>Tracheophyta</taxon>
        <taxon>Spermatophyta</taxon>
        <taxon>Magnoliopsida</taxon>
        <taxon>eudicotyledons</taxon>
        <taxon>Gunneridae</taxon>
        <taxon>Pentapetalae</taxon>
        <taxon>rosids</taxon>
        <taxon>malvids</taxon>
        <taxon>Myrtales</taxon>
        <taxon>Melastomataceae</taxon>
        <taxon>Melastomatoideae</taxon>
        <taxon>Melastomateae</taxon>
        <taxon>Melastoma</taxon>
    </lineage>
</organism>
<gene>
    <name evidence="1" type="ORF">MLD38_007837</name>
</gene>
<dbReference type="EMBL" id="CM042882">
    <property type="protein sequence ID" value="KAI4381798.1"/>
    <property type="molecule type" value="Genomic_DNA"/>
</dbReference>
<name>A0ACB9RWP3_9MYRT</name>
<proteinExistence type="predicted"/>
<reference evidence="2" key="1">
    <citation type="journal article" date="2023" name="Front. Plant Sci.">
        <title>Chromosomal-level genome assembly of Melastoma candidum provides insights into trichome evolution.</title>
        <authorList>
            <person name="Zhong Y."/>
            <person name="Wu W."/>
            <person name="Sun C."/>
            <person name="Zou P."/>
            <person name="Liu Y."/>
            <person name="Dai S."/>
            <person name="Zhou R."/>
        </authorList>
    </citation>
    <scope>NUCLEOTIDE SEQUENCE [LARGE SCALE GENOMIC DNA]</scope>
</reference>
<comment type="caution">
    <text evidence="1">The sequence shown here is derived from an EMBL/GenBank/DDBJ whole genome shotgun (WGS) entry which is preliminary data.</text>
</comment>
<keyword evidence="2" id="KW-1185">Reference proteome</keyword>
<accession>A0ACB9RWP3</accession>